<dbReference type="AlphaFoldDB" id="A0A066XMS9"/>
<dbReference type="OrthoDB" id="4851103at2759"/>
<proteinExistence type="predicted"/>
<dbReference type="InterPro" id="IPR002110">
    <property type="entry name" value="Ankyrin_rpt"/>
</dbReference>
<organism evidence="3 4">
    <name type="scientific">Colletotrichum sublineola</name>
    <name type="common">Sorghum anthracnose fungus</name>
    <dbReference type="NCBI Taxonomy" id="1173701"/>
    <lineage>
        <taxon>Eukaryota</taxon>
        <taxon>Fungi</taxon>
        <taxon>Dikarya</taxon>
        <taxon>Ascomycota</taxon>
        <taxon>Pezizomycotina</taxon>
        <taxon>Sordariomycetes</taxon>
        <taxon>Hypocreomycetidae</taxon>
        <taxon>Glomerellales</taxon>
        <taxon>Glomerellaceae</taxon>
        <taxon>Colletotrichum</taxon>
        <taxon>Colletotrichum graminicola species complex</taxon>
    </lineage>
</organism>
<dbReference type="Proteomes" id="UP000027238">
    <property type="component" value="Unassembled WGS sequence"/>
</dbReference>
<dbReference type="SMART" id="SM00248">
    <property type="entry name" value="ANK"/>
    <property type="match status" value="3"/>
</dbReference>
<keyword evidence="1" id="KW-0677">Repeat</keyword>
<sequence>MIFEASDRPTQMRLSSCLRIFRDALAPRIYQRNVQSEGCSAALWALLRCHGDDVVLRIVEASATAGMDIWASQFRFVANDIYPKKYISRIPQRLRRRARLSLFAAAVLKRRDKLVMSLLDTQHLYRERLLAHEITAYLDRLMEDPSPYGSRPTALHVASATGLDEVVEKILKETPAEVASLDAHGRTPLCYAILCPLAAPSTVKLLLGHNANANEKTNSNGRMVPLLTYCCRLGLFSFASSLLQWGAKDDLQQLLRLALLAPSTSLRGRTSSQKAALIKKLVQCGADPNGMVRPPNAEMEERPLLFDMALTSASATRHLLAVGGVNVNMEDSSGWTALSRLLSKNHQNLKTVALLLEHGARLQPGSLNRVIENTTFRSLRELTLMLTQHEDAFNLFRLIHRHCVSRAERDSEMMSFLALFAPQSAVLAQMSDVDIRAIQRGKVGPLTLHFETVLLPLGYLS</sequence>
<name>A0A066XMS9_COLSU</name>
<evidence type="ECO:0000256" key="1">
    <source>
        <dbReference type="ARBA" id="ARBA00022737"/>
    </source>
</evidence>
<keyword evidence="2" id="KW-0040">ANK repeat</keyword>
<dbReference type="Pfam" id="PF12796">
    <property type="entry name" value="Ank_2"/>
    <property type="match status" value="1"/>
</dbReference>
<dbReference type="PANTHER" id="PTHR24189">
    <property type="entry name" value="MYOTROPHIN"/>
    <property type="match status" value="1"/>
</dbReference>
<reference evidence="4" key="1">
    <citation type="journal article" date="2014" name="Genome Announc.">
        <title>Draft genome sequence of Colletotrichum sublineola, a destructive pathogen of cultivated sorghum.</title>
        <authorList>
            <person name="Baroncelli R."/>
            <person name="Sanz-Martin J.M."/>
            <person name="Rech G.E."/>
            <person name="Sukno S.A."/>
            <person name="Thon M.R."/>
        </authorList>
    </citation>
    <scope>NUCLEOTIDE SEQUENCE [LARGE SCALE GENOMIC DNA]</scope>
    <source>
        <strain evidence="4">TX430BB</strain>
    </source>
</reference>
<dbReference type="PANTHER" id="PTHR24189:SF50">
    <property type="entry name" value="ANKYRIN REPEAT AND SOCS BOX PROTEIN 2"/>
    <property type="match status" value="1"/>
</dbReference>
<dbReference type="EMBL" id="JMSE01000383">
    <property type="protein sequence ID" value="KDN70177.1"/>
    <property type="molecule type" value="Genomic_DNA"/>
</dbReference>
<dbReference type="STRING" id="1173701.A0A066XMS9"/>
<dbReference type="InterPro" id="IPR050745">
    <property type="entry name" value="Multifunctional_regulatory"/>
</dbReference>
<dbReference type="InterPro" id="IPR036770">
    <property type="entry name" value="Ankyrin_rpt-contain_sf"/>
</dbReference>
<comment type="caution">
    <text evidence="3">The sequence shown here is derived from an EMBL/GenBank/DDBJ whole genome shotgun (WGS) entry which is preliminary data.</text>
</comment>
<dbReference type="eggNOG" id="KOG0192">
    <property type="taxonomic scope" value="Eukaryota"/>
</dbReference>
<protein>
    <submittedName>
        <fullName evidence="3">Uncharacterized protein</fullName>
    </submittedName>
</protein>
<evidence type="ECO:0000313" key="3">
    <source>
        <dbReference type="EMBL" id="KDN70177.1"/>
    </source>
</evidence>
<gene>
    <name evidence="3" type="ORF">CSUB01_11908</name>
</gene>
<evidence type="ECO:0000256" key="2">
    <source>
        <dbReference type="ARBA" id="ARBA00023043"/>
    </source>
</evidence>
<dbReference type="HOGENOM" id="CLU_593134_0_0_1"/>
<evidence type="ECO:0000313" key="4">
    <source>
        <dbReference type="Proteomes" id="UP000027238"/>
    </source>
</evidence>
<dbReference type="Gene3D" id="1.25.40.20">
    <property type="entry name" value="Ankyrin repeat-containing domain"/>
    <property type="match status" value="2"/>
</dbReference>
<accession>A0A066XMS9</accession>
<keyword evidence="4" id="KW-1185">Reference proteome</keyword>
<dbReference type="SUPFAM" id="SSF48403">
    <property type="entry name" value="Ankyrin repeat"/>
    <property type="match status" value="1"/>
</dbReference>